<dbReference type="EMBL" id="CAJVQC010008120">
    <property type="protein sequence ID" value="CAG8588417.1"/>
    <property type="molecule type" value="Genomic_DNA"/>
</dbReference>
<evidence type="ECO:0000313" key="1">
    <source>
        <dbReference type="EMBL" id="CAG8588417.1"/>
    </source>
</evidence>
<proteinExistence type="predicted"/>
<reference evidence="1" key="1">
    <citation type="submission" date="2021-06" db="EMBL/GenBank/DDBJ databases">
        <authorList>
            <person name="Kallberg Y."/>
            <person name="Tangrot J."/>
            <person name="Rosling A."/>
        </authorList>
    </citation>
    <scope>NUCLEOTIDE SEQUENCE</scope>
    <source>
        <strain evidence="1">MA461A</strain>
    </source>
</reference>
<organism evidence="1 2">
    <name type="scientific">Racocetra persica</name>
    <dbReference type="NCBI Taxonomy" id="160502"/>
    <lineage>
        <taxon>Eukaryota</taxon>
        <taxon>Fungi</taxon>
        <taxon>Fungi incertae sedis</taxon>
        <taxon>Mucoromycota</taxon>
        <taxon>Glomeromycotina</taxon>
        <taxon>Glomeromycetes</taxon>
        <taxon>Diversisporales</taxon>
        <taxon>Gigasporaceae</taxon>
        <taxon>Racocetra</taxon>
    </lineage>
</organism>
<feature type="non-terminal residue" evidence="1">
    <location>
        <position position="1"/>
    </location>
</feature>
<gene>
    <name evidence="1" type="ORF">RPERSI_LOCUS5435</name>
</gene>
<name>A0ACA9MGZ8_9GLOM</name>
<comment type="caution">
    <text evidence="1">The sequence shown here is derived from an EMBL/GenBank/DDBJ whole genome shotgun (WGS) entry which is preliminary data.</text>
</comment>
<protein>
    <submittedName>
        <fullName evidence="1">17878_t:CDS:1</fullName>
    </submittedName>
</protein>
<sequence length="88" mass="9849">SRSIVYQLVIFEAHSLTCLLSCCTDLGSKQYDCFGAHDIDLLKKLQLYSPVSQFLLSIPVQRPTVILLPKYPFGLDIESAKESTKSLI</sequence>
<dbReference type="Proteomes" id="UP000789920">
    <property type="component" value="Unassembled WGS sequence"/>
</dbReference>
<keyword evidence="2" id="KW-1185">Reference proteome</keyword>
<accession>A0ACA9MGZ8</accession>
<evidence type="ECO:0000313" key="2">
    <source>
        <dbReference type="Proteomes" id="UP000789920"/>
    </source>
</evidence>